<dbReference type="OrthoDB" id="21325at2"/>
<feature type="transmembrane region" description="Helical" evidence="1">
    <location>
        <begin position="29"/>
        <end position="47"/>
    </location>
</feature>
<feature type="transmembrane region" description="Helical" evidence="1">
    <location>
        <begin position="201"/>
        <end position="217"/>
    </location>
</feature>
<keyword evidence="1" id="KW-0472">Membrane</keyword>
<dbReference type="EMBL" id="SCFB01000004">
    <property type="protein sequence ID" value="RZI46562.1"/>
    <property type="molecule type" value="Genomic_DNA"/>
</dbReference>
<sequence>MINFLTTAGANLNPYGLEIMSNKGKPLDVVMACALSMVCLLFVHWLVPRLRRVNALNDAILNSIGGGLALGYVFLHAIPGFIGNLALVKQQVTTNFMQDEKNLLFVVFLFVILGFCVWYALEKLAHDHSKKGEEAGGFVYVSHVLIMMYVGFLTTLIMPVLARESLYGMILFTVIMAFHFVLEDHSLSYHFPKRFKYSGRYLIMLGVLAGWLFSFYVTTPVHLIMTTFMGAFLAGGLILTTAKTEFSLLEGRSHFPTFLASLTFKSLIVFIMLLLENIG</sequence>
<feature type="transmembrane region" description="Helical" evidence="1">
    <location>
        <begin position="254"/>
        <end position="275"/>
    </location>
</feature>
<evidence type="ECO:0000256" key="1">
    <source>
        <dbReference type="SAM" id="Phobius"/>
    </source>
</evidence>
<feature type="transmembrane region" description="Helical" evidence="1">
    <location>
        <begin position="59"/>
        <end position="82"/>
    </location>
</feature>
<accession>A0A4Q7DIK9</accession>
<proteinExistence type="predicted"/>
<dbReference type="Proteomes" id="UP000293550">
    <property type="component" value="Unassembled WGS sequence"/>
</dbReference>
<name>A0A4Q7DIK9_9PROT</name>
<gene>
    <name evidence="2" type="ORF">EQU50_02950</name>
</gene>
<comment type="caution">
    <text evidence="2">The sequence shown here is derived from an EMBL/GenBank/DDBJ whole genome shotgun (WGS) entry which is preliminary data.</text>
</comment>
<dbReference type="AlphaFoldDB" id="A0A4Q7DIK9"/>
<feature type="transmembrane region" description="Helical" evidence="1">
    <location>
        <begin position="102"/>
        <end position="121"/>
    </location>
</feature>
<feature type="transmembrane region" description="Helical" evidence="1">
    <location>
        <begin position="137"/>
        <end position="159"/>
    </location>
</feature>
<keyword evidence="3" id="KW-1185">Reference proteome</keyword>
<reference evidence="2 3" key="1">
    <citation type="submission" date="2018-10" db="EMBL/GenBank/DDBJ databases">
        <title>An updated phylogeny of the Alphaproteobacteria reveals that the parasitic Rickettsiales and Holosporales have independent origins.</title>
        <authorList>
            <person name="Munoz-Gomez S.A."/>
            <person name="Hess S."/>
            <person name="Burger G."/>
            <person name="Lang B.F."/>
            <person name="Susko E."/>
            <person name="Slamovits C.H."/>
            <person name="Roger A.J."/>
        </authorList>
    </citation>
    <scope>NUCLEOTIDE SEQUENCE [LARGE SCALE GENOMIC DNA]</scope>
    <source>
        <strain evidence="2">HOLO01</strain>
    </source>
</reference>
<protein>
    <submittedName>
        <fullName evidence="2">Uncharacterized protein</fullName>
    </submittedName>
</protein>
<feature type="transmembrane region" description="Helical" evidence="1">
    <location>
        <begin position="223"/>
        <end position="242"/>
    </location>
</feature>
<evidence type="ECO:0000313" key="2">
    <source>
        <dbReference type="EMBL" id="RZI46562.1"/>
    </source>
</evidence>
<dbReference type="RefSeq" id="WP_130153661.1">
    <property type="nucleotide sequence ID" value="NZ_SCFB01000004.1"/>
</dbReference>
<feature type="transmembrane region" description="Helical" evidence="1">
    <location>
        <begin position="165"/>
        <end position="181"/>
    </location>
</feature>
<keyword evidence="1" id="KW-1133">Transmembrane helix</keyword>
<evidence type="ECO:0000313" key="3">
    <source>
        <dbReference type="Proteomes" id="UP000293550"/>
    </source>
</evidence>
<keyword evidence="1" id="KW-0812">Transmembrane</keyword>
<organism evidence="2 3">
    <name type="scientific">Candidatus Finniella inopinata</name>
    <dbReference type="NCBI Taxonomy" id="1696036"/>
    <lineage>
        <taxon>Bacteria</taxon>
        <taxon>Pseudomonadati</taxon>
        <taxon>Pseudomonadota</taxon>
        <taxon>Alphaproteobacteria</taxon>
        <taxon>Holosporales</taxon>
        <taxon>Candidatus Paracaedibacteraceae</taxon>
        <taxon>Candidatus Finniella</taxon>
    </lineage>
</organism>